<accession>A0A370GDY5</accession>
<protein>
    <submittedName>
        <fullName evidence="2">Sporulation protein YunB</fullName>
    </submittedName>
</protein>
<organism evidence="2 3">
    <name type="scientific">Falsibacillus pallidus</name>
    <dbReference type="NCBI Taxonomy" id="493781"/>
    <lineage>
        <taxon>Bacteria</taxon>
        <taxon>Bacillati</taxon>
        <taxon>Bacillota</taxon>
        <taxon>Bacilli</taxon>
        <taxon>Bacillales</taxon>
        <taxon>Bacillaceae</taxon>
        <taxon>Falsibacillus</taxon>
    </lineage>
</organism>
<keyword evidence="3" id="KW-1185">Reference proteome</keyword>
<dbReference type="NCBIfam" id="TIGR02832">
    <property type="entry name" value="spo_yunB"/>
    <property type="match status" value="1"/>
</dbReference>
<evidence type="ECO:0000256" key="1">
    <source>
        <dbReference type="SAM" id="Phobius"/>
    </source>
</evidence>
<dbReference type="InterPro" id="IPR014197">
    <property type="entry name" value="Sporulation_prot_YunB"/>
</dbReference>
<gene>
    <name evidence="2" type="ORF">DFR59_108101</name>
</gene>
<feature type="transmembrane region" description="Helical" evidence="1">
    <location>
        <begin position="20"/>
        <end position="39"/>
    </location>
</feature>
<keyword evidence="1" id="KW-0472">Membrane</keyword>
<evidence type="ECO:0000313" key="3">
    <source>
        <dbReference type="Proteomes" id="UP000255326"/>
    </source>
</evidence>
<comment type="caution">
    <text evidence="2">The sequence shown here is derived from an EMBL/GenBank/DDBJ whole genome shotgun (WGS) entry which is preliminary data.</text>
</comment>
<keyword evidence="1" id="KW-0812">Transmembrane</keyword>
<reference evidence="2 3" key="1">
    <citation type="submission" date="2018-07" db="EMBL/GenBank/DDBJ databases">
        <title>Genomic Encyclopedia of Type Strains, Phase IV (KMG-IV): sequencing the most valuable type-strain genomes for metagenomic binning, comparative biology and taxonomic classification.</title>
        <authorList>
            <person name="Goeker M."/>
        </authorList>
    </citation>
    <scope>NUCLEOTIDE SEQUENCE [LARGE SCALE GENOMIC DNA]</scope>
    <source>
        <strain evidence="2 3">DSM 25281</strain>
    </source>
</reference>
<dbReference type="RefSeq" id="WP_114746110.1">
    <property type="nucleotide sequence ID" value="NZ_QQAY01000008.1"/>
</dbReference>
<dbReference type="OrthoDB" id="1649278at2"/>
<sequence>MAKFHSVKPRRAGPLPTRYVFLLTFVFFIFSTVAGLWIVNAGLKPTLTKYAESETKKIAALVISKAINKKVASLMGEDLIESIPSGSSDGMPIINFNTKVMNTVLEQTQTLVQENLKEAEKGNLSVLDTLTDVEIDKEETAKKQGIVYLVPLGQATNNALLGNLGPKIPIRFHAIGDVETDIKYNIQDRGINNTFIYFYVHVEVNVQMIIPFATKMTKYEQNIPIGFTLFPGKVPQYYNGNGKANPSIQLPGS</sequence>
<keyword evidence="1" id="KW-1133">Transmembrane helix</keyword>
<dbReference type="Pfam" id="PF09560">
    <property type="entry name" value="Spore_YunB"/>
    <property type="match status" value="1"/>
</dbReference>
<proteinExistence type="predicted"/>
<dbReference type="Proteomes" id="UP000255326">
    <property type="component" value="Unassembled WGS sequence"/>
</dbReference>
<evidence type="ECO:0000313" key="2">
    <source>
        <dbReference type="EMBL" id="RDI41450.1"/>
    </source>
</evidence>
<name>A0A370GDY5_9BACI</name>
<dbReference type="PIRSF" id="PIRSF021383">
    <property type="entry name" value="YunB"/>
    <property type="match status" value="1"/>
</dbReference>
<dbReference type="AlphaFoldDB" id="A0A370GDY5"/>
<dbReference type="EMBL" id="QQAY01000008">
    <property type="protein sequence ID" value="RDI41450.1"/>
    <property type="molecule type" value="Genomic_DNA"/>
</dbReference>